<organism evidence="2 3">
    <name type="scientific">Tetraparma gracilis</name>
    <dbReference type="NCBI Taxonomy" id="2962635"/>
    <lineage>
        <taxon>Eukaryota</taxon>
        <taxon>Sar</taxon>
        <taxon>Stramenopiles</taxon>
        <taxon>Ochrophyta</taxon>
        <taxon>Bolidophyceae</taxon>
        <taxon>Parmales</taxon>
        <taxon>Triparmaceae</taxon>
        <taxon>Tetraparma</taxon>
    </lineage>
</organism>
<dbReference type="SUPFAM" id="SSF56112">
    <property type="entry name" value="Protein kinase-like (PK-like)"/>
    <property type="match status" value="1"/>
</dbReference>
<comment type="caution">
    <text evidence="2">The sequence shown here is derived from an EMBL/GenBank/DDBJ whole genome shotgun (WGS) entry which is preliminary data.</text>
</comment>
<evidence type="ECO:0000313" key="2">
    <source>
        <dbReference type="EMBL" id="GMI24396.1"/>
    </source>
</evidence>
<sequence length="449" mass="47664">MVRGEDGDNDDRSLDDNQKMPESQPMWAEWLLGAAGRGLTPFVPGFVWQSYPGNWVKDLGVDYHGNPEERKGEPDANKGESLEEQLRRSAPADLASLAAQLAEERDAFVARTVLAAKLPGWEGCSLSGTKVASLKAGICRVSNRGAAANADVVLKLLGEDSESSARIAAAHRALGDAGVATALLASGPDWTIEALGTGRAGAYEPANKKNMCAQNAGLAARLHAAPTAWWPPHKDALRALLPALLQEPDSSPLYTLAAFAAQKGNRAAPVFADARERRDLASLMAALPRPEGEAANRVVNVHGDLWDGNILAGGGGALVVTDLESAAVCGAVQDLAFTPEPEMIEAYLRGVSGRDPSAEEVAALLFEARLANHIHFEVLRGVFMINGNRGSTPPAEPAGGFIEHARELAAVADAVRGSAKLRRRVLDIKAQAWCYWDAEVLAREVEASR</sequence>
<dbReference type="Gene3D" id="3.90.1200.10">
    <property type="match status" value="1"/>
</dbReference>
<name>A0ABQ6MDP7_9STRA</name>
<feature type="compositionally biased region" description="Basic and acidic residues" evidence="1">
    <location>
        <begin position="1"/>
        <end position="19"/>
    </location>
</feature>
<evidence type="ECO:0008006" key="4">
    <source>
        <dbReference type="Google" id="ProtNLM"/>
    </source>
</evidence>
<evidence type="ECO:0000256" key="1">
    <source>
        <dbReference type="SAM" id="MobiDB-lite"/>
    </source>
</evidence>
<proteinExistence type="predicted"/>
<reference evidence="2 3" key="1">
    <citation type="journal article" date="2023" name="Commun. Biol.">
        <title>Genome analysis of Parmales, the sister group of diatoms, reveals the evolutionary specialization of diatoms from phago-mixotrophs to photoautotrophs.</title>
        <authorList>
            <person name="Ban H."/>
            <person name="Sato S."/>
            <person name="Yoshikawa S."/>
            <person name="Yamada K."/>
            <person name="Nakamura Y."/>
            <person name="Ichinomiya M."/>
            <person name="Sato N."/>
            <person name="Blanc-Mathieu R."/>
            <person name="Endo H."/>
            <person name="Kuwata A."/>
            <person name="Ogata H."/>
        </authorList>
    </citation>
    <scope>NUCLEOTIDE SEQUENCE [LARGE SCALE GENOMIC DNA]</scope>
</reference>
<accession>A0ABQ6MDP7</accession>
<keyword evidence="3" id="KW-1185">Reference proteome</keyword>
<dbReference type="Proteomes" id="UP001165060">
    <property type="component" value="Unassembled WGS sequence"/>
</dbReference>
<protein>
    <recommendedName>
        <fullName evidence="4">Aminoglycoside phosphotransferase domain-containing protein</fullName>
    </recommendedName>
</protein>
<dbReference type="EMBL" id="BRYB01002712">
    <property type="protein sequence ID" value="GMI24396.1"/>
    <property type="molecule type" value="Genomic_DNA"/>
</dbReference>
<feature type="region of interest" description="Disordered" evidence="1">
    <location>
        <begin position="1"/>
        <end position="22"/>
    </location>
</feature>
<evidence type="ECO:0000313" key="3">
    <source>
        <dbReference type="Proteomes" id="UP001165060"/>
    </source>
</evidence>
<dbReference type="InterPro" id="IPR011009">
    <property type="entry name" value="Kinase-like_dom_sf"/>
</dbReference>
<gene>
    <name evidence="2" type="ORF">TeGR_g2325</name>
</gene>